<name>A0A6I3L436_9NOCA</name>
<dbReference type="GO" id="GO:0005993">
    <property type="term" value="P:trehalose catabolic process"/>
    <property type="evidence" value="ECO:0007669"/>
    <property type="project" value="TreeGrafter"/>
</dbReference>
<evidence type="ECO:0000259" key="2">
    <source>
        <dbReference type="Pfam" id="PF19291"/>
    </source>
</evidence>
<keyword evidence="4" id="KW-1185">Reference proteome</keyword>
<gene>
    <name evidence="3" type="ORF">GLP40_23375</name>
</gene>
<evidence type="ECO:0000313" key="3">
    <source>
        <dbReference type="EMBL" id="MTE15700.1"/>
    </source>
</evidence>
<evidence type="ECO:0000259" key="1">
    <source>
        <dbReference type="Pfam" id="PF00723"/>
    </source>
</evidence>
<dbReference type="PANTHER" id="PTHR31616">
    <property type="entry name" value="TREHALASE"/>
    <property type="match status" value="1"/>
</dbReference>
<dbReference type="PANTHER" id="PTHR31616:SF10">
    <property type="entry name" value="TREHALASE"/>
    <property type="match status" value="1"/>
</dbReference>
<feature type="domain" description="Trehalase-like N-terminal" evidence="2">
    <location>
        <begin position="11"/>
        <end position="135"/>
    </location>
</feature>
<feature type="domain" description="GH15-like" evidence="1">
    <location>
        <begin position="242"/>
        <end position="577"/>
    </location>
</feature>
<dbReference type="GO" id="GO:0015927">
    <property type="term" value="F:trehalase activity"/>
    <property type="evidence" value="ECO:0007669"/>
    <property type="project" value="TreeGrafter"/>
</dbReference>
<reference evidence="3 4" key="1">
    <citation type="submission" date="2019-11" db="EMBL/GenBank/DDBJ databases">
        <title>Nocardia sp. nov. CT2-14 isolated from soil.</title>
        <authorList>
            <person name="Kanchanasin P."/>
            <person name="Tanasupawat S."/>
            <person name="Yuki M."/>
            <person name="Kudo T."/>
        </authorList>
    </citation>
    <scope>NUCLEOTIDE SEQUENCE [LARGE SCALE GENOMIC DNA]</scope>
    <source>
        <strain evidence="3 4">CT2-14</strain>
    </source>
</reference>
<keyword evidence="3" id="KW-0378">Hydrolase</keyword>
<dbReference type="AlphaFoldDB" id="A0A6I3L436"/>
<dbReference type="Proteomes" id="UP000432464">
    <property type="component" value="Unassembled WGS sequence"/>
</dbReference>
<dbReference type="RefSeq" id="WP_328290559.1">
    <property type="nucleotide sequence ID" value="NZ_WMBB01000011.1"/>
</dbReference>
<dbReference type="Gene3D" id="1.50.10.10">
    <property type="match status" value="1"/>
</dbReference>
<organism evidence="3 4">
    <name type="scientific">Nocardia aurantiaca</name>
    <dbReference type="NCBI Taxonomy" id="2675850"/>
    <lineage>
        <taxon>Bacteria</taxon>
        <taxon>Bacillati</taxon>
        <taxon>Actinomycetota</taxon>
        <taxon>Actinomycetes</taxon>
        <taxon>Mycobacteriales</taxon>
        <taxon>Nocardiaceae</taxon>
        <taxon>Nocardia</taxon>
    </lineage>
</organism>
<dbReference type="Pfam" id="PF19291">
    <property type="entry name" value="TREH_N"/>
    <property type="match status" value="1"/>
</dbReference>
<accession>A0A6I3L436</accession>
<sequence length="599" mass="65185">MELTAVEQPHVLREYAFVADGERGALIGPRGDIAWLCVPQWDSAPVFDTVIGGASVYSVTPDERFVWGGYYDSGSLIWNSRWVTGSTVIECREALAFPGDAHRAVVLRRIRALHGEARVMVELNPVHEYGSEPLRDVRRAGEAWEARCGRLWLRWSGAATAVFDENPRCPGWRLLLRVSPGRYHDLVLELSDSGLPGCPVDPETCWAATESSWRQEIPVLRENAAPRDASHAYAVLRGMTGADGGMVAAATAGLPERADQGANYDYRYVWIRDQCLAGQAAAMAGALPLLDSAVRFTAERLLADGPALMPAYTLRGEPVPPSRGVDLPGYPGGQAVVGNRVRDQFQLDVFGEALLAFAAAARHDHLPADYRRAVEVAVEAIAAHRGRPDAGIWEIDDECWTHSRLICAAGLRAVAEFPATGADPAACTRLADALVSQAARTSMHPTGRWQRSPQHPEVDAALLLPIIRGALPRGDPRDRATVAAIARELSSDYYVYRYRAGSNPLGSTEGAFLLCGFAMAIATADLGHPVVAARYFERNRAACGTPGLFAEEFDVTQRQLRGNLPQAFVHALLLEASNHPALQREWVELEGDGRAPERP</sequence>
<dbReference type="InterPro" id="IPR012341">
    <property type="entry name" value="6hp_glycosidase-like_sf"/>
</dbReference>
<dbReference type="SUPFAM" id="SSF48208">
    <property type="entry name" value="Six-hairpin glycosidases"/>
    <property type="match status" value="1"/>
</dbReference>
<dbReference type="Pfam" id="PF00723">
    <property type="entry name" value="Glyco_hydro_15"/>
    <property type="match status" value="1"/>
</dbReference>
<dbReference type="InterPro" id="IPR008928">
    <property type="entry name" value="6-hairpin_glycosidase_sf"/>
</dbReference>
<dbReference type="EMBL" id="WMBB01000011">
    <property type="protein sequence ID" value="MTE15700.1"/>
    <property type="molecule type" value="Genomic_DNA"/>
</dbReference>
<proteinExistence type="predicted"/>
<comment type="caution">
    <text evidence="3">The sequence shown here is derived from an EMBL/GenBank/DDBJ whole genome shotgun (WGS) entry which is preliminary data.</text>
</comment>
<dbReference type="InterPro" id="IPR045582">
    <property type="entry name" value="Trehalase-like_N"/>
</dbReference>
<dbReference type="InterPro" id="IPR011613">
    <property type="entry name" value="GH15-like"/>
</dbReference>
<protein>
    <submittedName>
        <fullName evidence="3">Glycoside hydrolase family 15 protein</fullName>
    </submittedName>
</protein>
<evidence type="ECO:0000313" key="4">
    <source>
        <dbReference type="Proteomes" id="UP000432464"/>
    </source>
</evidence>